<dbReference type="AlphaFoldDB" id="A0A1H1BJD0"/>
<comment type="cofactor">
    <cofactor evidence="8">
        <name>Zn(2+)</name>
        <dbReference type="ChEBI" id="CHEBI:29105"/>
    </cofactor>
    <text evidence="8">Binds 1 zinc ion per subunit.</text>
</comment>
<evidence type="ECO:0000313" key="11">
    <source>
        <dbReference type="Proteomes" id="UP000199289"/>
    </source>
</evidence>
<dbReference type="PIRSF" id="PIRSF004878">
    <property type="entry name" value="RNase_P_4"/>
    <property type="match status" value="1"/>
</dbReference>
<dbReference type="GO" id="GO:0030677">
    <property type="term" value="C:ribonuclease P complex"/>
    <property type="evidence" value="ECO:0007669"/>
    <property type="project" value="UniProtKB-UniRule"/>
</dbReference>
<dbReference type="PANTHER" id="PTHR14742:SF0">
    <property type="entry name" value="RIBONUCLEASE P PROTEIN SUBUNIT P21"/>
    <property type="match status" value="1"/>
</dbReference>
<name>A0A1H1BJD0_9EURY</name>
<reference evidence="9 12" key="3">
    <citation type="submission" date="2018-07" db="EMBL/GenBank/DDBJ databases">
        <title>Genome sequence of extremly halophilic archaeon Halopelagius longus strain BC12-B1.</title>
        <authorList>
            <person name="Zhang X."/>
        </authorList>
    </citation>
    <scope>NUCLEOTIDE SEQUENCE [LARGE SCALE GENOMIC DNA]</scope>
    <source>
        <strain evidence="9 12">BC12-B1</strain>
    </source>
</reference>
<dbReference type="GO" id="GO:0001682">
    <property type="term" value="P:tRNA 5'-leader removal"/>
    <property type="evidence" value="ECO:0007669"/>
    <property type="project" value="UniProtKB-UniRule"/>
</dbReference>
<evidence type="ECO:0000256" key="1">
    <source>
        <dbReference type="ARBA" id="ARBA00022490"/>
    </source>
</evidence>
<keyword evidence="2 8" id="KW-0819">tRNA processing</keyword>
<dbReference type="InterPro" id="IPR007175">
    <property type="entry name" value="Rpr2/Snm1/Rpp21"/>
</dbReference>
<evidence type="ECO:0000256" key="7">
    <source>
        <dbReference type="ARBA" id="ARBA00022833"/>
    </source>
</evidence>
<dbReference type="OrthoDB" id="10058at2157"/>
<evidence type="ECO:0000256" key="5">
    <source>
        <dbReference type="ARBA" id="ARBA00022759"/>
    </source>
</evidence>
<proteinExistence type="inferred from homology"/>
<comment type="subunit">
    <text evidence="8">Consists of a catalytic RNA component and at least 4-5 protein subunits.</text>
</comment>
<keyword evidence="5 8" id="KW-0255">Endonuclease</keyword>
<keyword evidence="7 8" id="KW-0862">Zinc</keyword>
<reference evidence="10" key="2">
    <citation type="submission" date="2016-10" db="EMBL/GenBank/DDBJ databases">
        <authorList>
            <person name="de Groot N.N."/>
        </authorList>
    </citation>
    <scope>NUCLEOTIDE SEQUENCE [LARGE SCALE GENOMIC DNA]</scope>
    <source>
        <strain evidence="10">CGMCC 1.12397</strain>
    </source>
</reference>
<protein>
    <recommendedName>
        <fullName evidence="8">Ribonuclease P protein component 4</fullName>
        <shortName evidence="8">RNase P component 4</shortName>
        <ecNumber evidence="8">3.1.26.5</ecNumber>
    </recommendedName>
    <alternativeName>
        <fullName evidence="8">Rpp21</fullName>
    </alternativeName>
</protein>
<dbReference type="InterPro" id="IPR016432">
    <property type="entry name" value="RNP4"/>
</dbReference>
<evidence type="ECO:0000256" key="8">
    <source>
        <dbReference type="HAMAP-Rule" id="MF_00757"/>
    </source>
</evidence>
<keyword evidence="4 8" id="KW-0479">Metal-binding</keyword>
<keyword evidence="3 8" id="KW-0540">Nuclease</keyword>
<comment type="function">
    <text evidence="8">Part of ribonuclease P, a protein complex that generates mature tRNA molecules by cleaving their 5'-ends.</text>
</comment>
<evidence type="ECO:0000256" key="6">
    <source>
        <dbReference type="ARBA" id="ARBA00022801"/>
    </source>
</evidence>
<keyword evidence="1 8" id="KW-0963">Cytoplasm</keyword>
<reference evidence="11" key="1">
    <citation type="submission" date="2016-10" db="EMBL/GenBank/DDBJ databases">
        <authorList>
            <person name="Varghese N."/>
            <person name="Submissions S."/>
        </authorList>
    </citation>
    <scope>NUCLEOTIDE SEQUENCE [LARGE SCALE GENOMIC DNA]</scope>
    <source>
        <strain evidence="11">CGMCC 1.12397</strain>
    </source>
</reference>
<evidence type="ECO:0000256" key="3">
    <source>
        <dbReference type="ARBA" id="ARBA00022722"/>
    </source>
</evidence>
<keyword evidence="6 8" id="KW-0378">Hydrolase</keyword>
<sequence>MGIPAERIERLHELAREATAEREFARAREYVRLARRIAERNRTGLPRAFRRYTCDDCDAYLRPGVNARVRLRPGRVVVRCDCGATKRYPHD</sequence>
<feature type="binding site" evidence="8">
    <location>
        <position position="57"/>
    </location>
    <ligand>
        <name>Zn(2+)</name>
        <dbReference type="ChEBI" id="CHEBI:29105"/>
    </ligand>
</feature>
<dbReference type="EC" id="3.1.26.5" evidence="8"/>
<gene>
    <name evidence="8" type="primary">rnp4</name>
    <name evidence="9" type="ORF">DWB78_03160</name>
    <name evidence="10" type="ORF">SAMN05216278_1820</name>
</gene>
<comment type="similarity">
    <text evidence="8">Belongs to the eukaryotic/archaeal RNase P protein component 4 family.</text>
</comment>
<evidence type="ECO:0000256" key="2">
    <source>
        <dbReference type="ARBA" id="ARBA00022694"/>
    </source>
</evidence>
<dbReference type="Proteomes" id="UP000199289">
    <property type="component" value="Unassembled WGS sequence"/>
</dbReference>
<dbReference type="EMBL" id="FNKQ01000002">
    <property type="protein sequence ID" value="SDQ51963.1"/>
    <property type="molecule type" value="Genomic_DNA"/>
</dbReference>
<comment type="catalytic activity">
    <reaction evidence="8">
        <text>Endonucleolytic cleavage of RNA, removing 5'-extranucleotides from tRNA precursor.</text>
        <dbReference type="EC" id="3.1.26.5"/>
    </reaction>
</comment>
<feature type="binding site" evidence="8">
    <location>
        <position position="82"/>
    </location>
    <ligand>
        <name>Zn(2+)</name>
        <dbReference type="ChEBI" id="CHEBI:29105"/>
    </ligand>
</feature>
<organism evidence="10 11">
    <name type="scientific">Halopelagius longus</name>
    <dbReference type="NCBI Taxonomy" id="1236180"/>
    <lineage>
        <taxon>Archaea</taxon>
        <taxon>Methanobacteriati</taxon>
        <taxon>Methanobacteriota</taxon>
        <taxon>Stenosarchaea group</taxon>
        <taxon>Halobacteria</taxon>
        <taxon>Halobacteriales</taxon>
        <taxon>Haloferacaceae</taxon>
    </lineage>
</organism>
<dbReference type="Pfam" id="PF04032">
    <property type="entry name" value="Rpr2"/>
    <property type="match status" value="1"/>
</dbReference>
<dbReference type="HAMAP" id="MF_00757">
    <property type="entry name" value="RNase_P_4"/>
    <property type="match status" value="1"/>
</dbReference>
<evidence type="ECO:0000313" key="9">
    <source>
        <dbReference type="EMBL" id="RDI70806.1"/>
    </source>
</evidence>
<dbReference type="GO" id="GO:0005737">
    <property type="term" value="C:cytoplasm"/>
    <property type="evidence" value="ECO:0007669"/>
    <property type="project" value="UniProtKB-SubCell"/>
</dbReference>
<evidence type="ECO:0000313" key="10">
    <source>
        <dbReference type="EMBL" id="SDQ51963.1"/>
    </source>
</evidence>
<dbReference type="Gene3D" id="1.20.5.420">
    <property type="entry name" value="Immunoglobulin FC, subunit C"/>
    <property type="match status" value="1"/>
</dbReference>
<dbReference type="EMBL" id="QQST01000001">
    <property type="protein sequence ID" value="RDI70806.1"/>
    <property type="molecule type" value="Genomic_DNA"/>
</dbReference>
<keyword evidence="12" id="KW-1185">Reference proteome</keyword>
<feature type="binding site" evidence="8">
    <location>
        <position position="54"/>
    </location>
    <ligand>
        <name>Zn(2+)</name>
        <dbReference type="ChEBI" id="CHEBI:29105"/>
    </ligand>
</feature>
<dbReference type="Proteomes" id="UP000255421">
    <property type="component" value="Unassembled WGS sequence"/>
</dbReference>
<dbReference type="GO" id="GO:0008270">
    <property type="term" value="F:zinc ion binding"/>
    <property type="evidence" value="ECO:0007669"/>
    <property type="project" value="UniProtKB-UniRule"/>
</dbReference>
<dbReference type="Gene3D" id="6.20.50.20">
    <property type="match status" value="1"/>
</dbReference>
<accession>A0A1H1BJD0</accession>
<comment type="subcellular location">
    <subcellularLocation>
        <location evidence="8">Cytoplasm</location>
    </subcellularLocation>
</comment>
<feature type="binding site" evidence="8">
    <location>
        <position position="80"/>
    </location>
    <ligand>
        <name>Zn(2+)</name>
        <dbReference type="ChEBI" id="CHEBI:29105"/>
    </ligand>
</feature>
<evidence type="ECO:0000256" key="4">
    <source>
        <dbReference type="ARBA" id="ARBA00022723"/>
    </source>
</evidence>
<evidence type="ECO:0000313" key="12">
    <source>
        <dbReference type="Proteomes" id="UP000255421"/>
    </source>
</evidence>
<dbReference type="PANTHER" id="PTHR14742">
    <property type="entry name" value="RIBONUCLEASE P SUBUNIT P21"/>
    <property type="match status" value="1"/>
</dbReference>
<dbReference type="GO" id="GO:0004526">
    <property type="term" value="F:ribonuclease P activity"/>
    <property type="evidence" value="ECO:0007669"/>
    <property type="project" value="UniProtKB-UniRule"/>
</dbReference>
<dbReference type="RefSeq" id="WP_092536135.1">
    <property type="nucleotide sequence ID" value="NZ_FNKQ01000002.1"/>
</dbReference>